<dbReference type="CDD" id="cd13877">
    <property type="entry name" value="CuRO_2_Fet3p_like"/>
    <property type="match status" value="1"/>
</dbReference>
<dbReference type="InterPro" id="IPR033138">
    <property type="entry name" value="Cu_oxidase_CS"/>
</dbReference>
<evidence type="ECO:0000313" key="13">
    <source>
        <dbReference type="EMBL" id="KAF8436036.1"/>
    </source>
</evidence>
<feature type="signal peptide" evidence="9">
    <location>
        <begin position="1"/>
        <end position="17"/>
    </location>
</feature>
<dbReference type="GO" id="GO:0004322">
    <property type="term" value="F:ferroxidase activity"/>
    <property type="evidence" value="ECO:0007669"/>
    <property type="project" value="TreeGrafter"/>
</dbReference>
<dbReference type="GO" id="GO:0010106">
    <property type="term" value="P:cellular response to iron ion starvation"/>
    <property type="evidence" value="ECO:0007669"/>
    <property type="project" value="TreeGrafter"/>
</dbReference>
<dbReference type="GO" id="GO:0033573">
    <property type="term" value="C:high-affinity iron permease complex"/>
    <property type="evidence" value="ECO:0007669"/>
    <property type="project" value="TreeGrafter"/>
</dbReference>
<dbReference type="GO" id="GO:0033215">
    <property type="term" value="P:reductive iron assimilation"/>
    <property type="evidence" value="ECO:0007669"/>
    <property type="project" value="TreeGrafter"/>
</dbReference>
<evidence type="ECO:0000256" key="2">
    <source>
        <dbReference type="ARBA" id="ARBA00022723"/>
    </source>
</evidence>
<evidence type="ECO:0000256" key="7">
    <source>
        <dbReference type="ARBA" id="ARBA00023180"/>
    </source>
</evidence>
<feature type="domain" description="Plastocyanin-like" evidence="11">
    <location>
        <begin position="406"/>
        <end position="513"/>
    </location>
</feature>
<dbReference type="Pfam" id="PF07731">
    <property type="entry name" value="Cu-oxidase_2"/>
    <property type="match status" value="1"/>
</dbReference>
<keyword evidence="3 9" id="KW-0732">Signal</keyword>
<evidence type="ECO:0000256" key="3">
    <source>
        <dbReference type="ARBA" id="ARBA00022729"/>
    </source>
</evidence>
<evidence type="ECO:0000256" key="5">
    <source>
        <dbReference type="ARBA" id="ARBA00023008"/>
    </source>
</evidence>
<dbReference type="Pfam" id="PF00394">
    <property type="entry name" value="Cu-oxidase"/>
    <property type="match status" value="1"/>
</dbReference>
<keyword evidence="2" id="KW-0479">Metal-binding</keyword>
<keyword evidence="8" id="KW-0812">Transmembrane</keyword>
<evidence type="ECO:0000256" key="6">
    <source>
        <dbReference type="ARBA" id="ARBA00023157"/>
    </source>
</evidence>
<dbReference type="InterPro" id="IPR011707">
    <property type="entry name" value="Cu-oxidase-like_N"/>
</dbReference>
<keyword evidence="8" id="KW-0472">Membrane</keyword>
<feature type="domain" description="Plastocyanin-like" evidence="12">
    <location>
        <begin position="30"/>
        <end position="145"/>
    </location>
</feature>
<evidence type="ECO:0000313" key="14">
    <source>
        <dbReference type="Proteomes" id="UP001194468"/>
    </source>
</evidence>
<proteinExistence type="inferred from homology"/>
<dbReference type="AlphaFoldDB" id="A0AAD4GCZ9"/>
<organism evidence="13 14">
    <name type="scientific">Boletus edulis BED1</name>
    <dbReference type="NCBI Taxonomy" id="1328754"/>
    <lineage>
        <taxon>Eukaryota</taxon>
        <taxon>Fungi</taxon>
        <taxon>Dikarya</taxon>
        <taxon>Basidiomycota</taxon>
        <taxon>Agaricomycotina</taxon>
        <taxon>Agaricomycetes</taxon>
        <taxon>Agaricomycetidae</taxon>
        <taxon>Boletales</taxon>
        <taxon>Boletineae</taxon>
        <taxon>Boletaceae</taxon>
        <taxon>Boletoideae</taxon>
        <taxon>Boletus</taxon>
    </lineage>
</organism>
<evidence type="ECO:0000256" key="4">
    <source>
        <dbReference type="ARBA" id="ARBA00023002"/>
    </source>
</evidence>
<dbReference type="PANTHER" id="PTHR11709:SF361">
    <property type="entry name" value="IRON TRANSPORT MULTICOPPER OXIDASE FET3"/>
    <property type="match status" value="1"/>
</dbReference>
<dbReference type="CDD" id="cd13851">
    <property type="entry name" value="CuRO_1_Fet3p"/>
    <property type="match status" value="1"/>
</dbReference>
<feature type="domain" description="Plastocyanin-like" evidence="10">
    <location>
        <begin position="152"/>
        <end position="304"/>
    </location>
</feature>
<keyword evidence="14" id="KW-1185">Reference proteome</keyword>
<gene>
    <name evidence="13" type="ORF">L210DRAFT_3550043</name>
</gene>
<feature type="transmembrane region" description="Helical" evidence="8">
    <location>
        <begin position="571"/>
        <end position="592"/>
    </location>
</feature>
<dbReference type="GO" id="GO:0005507">
    <property type="term" value="F:copper ion binding"/>
    <property type="evidence" value="ECO:0007669"/>
    <property type="project" value="InterPro"/>
</dbReference>
<dbReference type="EMBL" id="WHUW01000023">
    <property type="protein sequence ID" value="KAF8436036.1"/>
    <property type="molecule type" value="Genomic_DNA"/>
</dbReference>
<dbReference type="InterPro" id="IPR011706">
    <property type="entry name" value="Cu-oxidase_C"/>
</dbReference>
<keyword evidence="8" id="KW-1133">Transmembrane helix</keyword>
<dbReference type="InterPro" id="IPR002355">
    <property type="entry name" value="Cu_oxidase_Cu_BS"/>
</dbReference>
<protein>
    <submittedName>
        <fullName evidence="13">Fet3 protein</fullName>
    </submittedName>
</protein>
<keyword evidence="6" id="KW-1015">Disulfide bond</keyword>
<dbReference type="InterPro" id="IPR008972">
    <property type="entry name" value="Cupredoxin"/>
</dbReference>
<evidence type="ECO:0000256" key="8">
    <source>
        <dbReference type="SAM" id="Phobius"/>
    </source>
</evidence>
<keyword evidence="5" id="KW-0186">Copper</keyword>
<dbReference type="SUPFAM" id="SSF49503">
    <property type="entry name" value="Cupredoxins"/>
    <property type="match status" value="3"/>
</dbReference>
<evidence type="ECO:0000259" key="12">
    <source>
        <dbReference type="Pfam" id="PF07732"/>
    </source>
</evidence>
<dbReference type="Gene3D" id="2.60.40.420">
    <property type="entry name" value="Cupredoxins - blue copper proteins"/>
    <property type="match status" value="3"/>
</dbReference>
<dbReference type="PROSITE" id="PS00080">
    <property type="entry name" value="MULTICOPPER_OXIDASE2"/>
    <property type="match status" value="1"/>
</dbReference>
<dbReference type="InterPro" id="IPR001117">
    <property type="entry name" value="Cu-oxidase_2nd"/>
</dbReference>
<feature type="chain" id="PRO_5042065986" evidence="9">
    <location>
        <begin position="18"/>
        <end position="629"/>
    </location>
</feature>
<evidence type="ECO:0000259" key="11">
    <source>
        <dbReference type="Pfam" id="PF07731"/>
    </source>
</evidence>
<dbReference type="Pfam" id="PF07732">
    <property type="entry name" value="Cu-oxidase_3"/>
    <property type="match status" value="1"/>
</dbReference>
<keyword evidence="7" id="KW-0325">Glycoprotein</keyword>
<comment type="caution">
    <text evidence="13">The sequence shown here is derived from an EMBL/GenBank/DDBJ whole genome shotgun (WGS) entry which is preliminary data.</text>
</comment>
<comment type="similarity">
    <text evidence="1">Belongs to the multicopper oxidase family.</text>
</comment>
<evidence type="ECO:0000256" key="1">
    <source>
        <dbReference type="ARBA" id="ARBA00010609"/>
    </source>
</evidence>
<dbReference type="Proteomes" id="UP001194468">
    <property type="component" value="Unassembled WGS sequence"/>
</dbReference>
<reference evidence="13" key="2">
    <citation type="journal article" date="2020" name="Nat. Commun.">
        <title>Large-scale genome sequencing of mycorrhizal fungi provides insights into the early evolution of symbiotic traits.</title>
        <authorList>
            <person name="Miyauchi S."/>
            <person name="Kiss E."/>
            <person name="Kuo A."/>
            <person name="Drula E."/>
            <person name="Kohler A."/>
            <person name="Sanchez-Garcia M."/>
            <person name="Morin E."/>
            <person name="Andreopoulos B."/>
            <person name="Barry K.W."/>
            <person name="Bonito G."/>
            <person name="Buee M."/>
            <person name="Carver A."/>
            <person name="Chen C."/>
            <person name="Cichocki N."/>
            <person name="Clum A."/>
            <person name="Culley D."/>
            <person name="Crous P.W."/>
            <person name="Fauchery L."/>
            <person name="Girlanda M."/>
            <person name="Hayes R.D."/>
            <person name="Keri Z."/>
            <person name="LaButti K."/>
            <person name="Lipzen A."/>
            <person name="Lombard V."/>
            <person name="Magnuson J."/>
            <person name="Maillard F."/>
            <person name="Murat C."/>
            <person name="Nolan M."/>
            <person name="Ohm R.A."/>
            <person name="Pangilinan J."/>
            <person name="Pereira M.F."/>
            <person name="Perotto S."/>
            <person name="Peter M."/>
            <person name="Pfister S."/>
            <person name="Riley R."/>
            <person name="Sitrit Y."/>
            <person name="Stielow J.B."/>
            <person name="Szollosi G."/>
            <person name="Zifcakova L."/>
            <person name="Stursova M."/>
            <person name="Spatafora J.W."/>
            <person name="Tedersoo L."/>
            <person name="Vaario L.M."/>
            <person name="Yamada A."/>
            <person name="Yan M."/>
            <person name="Wang P."/>
            <person name="Xu J."/>
            <person name="Bruns T."/>
            <person name="Baldrian P."/>
            <person name="Vilgalys R."/>
            <person name="Dunand C."/>
            <person name="Henrissat B."/>
            <person name="Grigoriev I.V."/>
            <person name="Hibbett D."/>
            <person name="Nagy L.G."/>
            <person name="Martin F.M."/>
        </authorList>
    </citation>
    <scope>NUCLEOTIDE SEQUENCE</scope>
    <source>
        <strain evidence="13">BED1</strain>
    </source>
</reference>
<reference evidence="13" key="1">
    <citation type="submission" date="2019-10" db="EMBL/GenBank/DDBJ databases">
        <authorList>
            <consortium name="DOE Joint Genome Institute"/>
            <person name="Kuo A."/>
            <person name="Miyauchi S."/>
            <person name="Kiss E."/>
            <person name="Drula E."/>
            <person name="Kohler A."/>
            <person name="Sanchez-Garcia M."/>
            <person name="Andreopoulos B."/>
            <person name="Barry K.W."/>
            <person name="Bonito G."/>
            <person name="Buee M."/>
            <person name="Carver A."/>
            <person name="Chen C."/>
            <person name="Cichocki N."/>
            <person name="Clum A."/>
            <person name="Culley D."/>
            <person name="Crous P.W."/>
            <person name="Fauchery L."/>
            <person name="Girlanda M."/>
            <person name="Hayes R."/>
            <person name="Keri Z."/>
            <person name="LaButti K."/>
            <person name="Lipzen A."/>
            <person name="Lombard V."/>
            <person name="Magnuson J."/>
            <person name="Maillard F."/>
            <person name="Morin E."/>
            <person name="Murat C."/>
            <person name="Nolan M."/>
            <person name="Ohm R."/>
            <person name="Pangilinan J."/>
            <person name="Pereira M."/>
            <person name="Perotto S."/>
            <person name="Peter M."/>
            <person name="Riley R."/>
            <person name="Sitrit Y."/>
            <person name="Stielow B."/>
            <person name="Szollosi G."/>
            <person name="Zifcakova L."/>
            <person name="Stursova M."/>
            <person name="Spatafora J.W."/>
            <person name="Tedersoo L."/>
            <person name="Vaario L.-M."/>
            <person name="Yamada A."/>
            <person name="Yan M."/>
            <person name="Wang P."/>
            <person name="Xu J."/>
            <person name="Bruns T."/>
            <person name="Baldrian P."/>
            <person name="Vilgalys R."/>
            <person name="Henrissat B."/>
            <person name="Grigoriev I.V."/>
            <person name="Hibbett D."/>
            <person name="Nagy L.G."/>
            <person name="Martin F.M."/>
        </authorList>
    </citation>
    <scope>NUCLEOTIDE SEQUENCE</scope>
    <source>
        <strain evidence="13">BED1</strain>
    </source>
</reference>
<dbReference type="CDD" id="cd13899">
    <property type="entry name" value="CuRO_3_Fet3p"/>
    <property type="match status" value="1"/>
</dbReference>
<name>A0AAD4GCZ9_BOLED</name>
<dbReference type="InterPro" id="IPR044130">
    <property type="entry name" value="CuRO_2_Fet3-like"/>
</dbReference>
<evidence type="ECO:0000256" key="9">
    <source>
        <dbReference type="SAM" id="SignalP"/>
    </source>
</evidence>
<evidence type="ECO:0000259" key="10">
    <source>
        <dbReference type="Pfam" id="PF00394"/>
    </source>
</evidence>
<accession>A0AAD4GCZ9</accession>
<sequence length="629" mass="68731">MLAPLLSLSLLPALSSASVQELWWNVSYVQNANPDGLFPRRVIGVNNTWPPPPISVNTTDSLLLHVTNSLDVPTSLHHHGMFFNSTSWMDGAAFVSQCGIPPGQTFDYVVPINSSGQHGTYWAHAHATGQYVDGLRAPLVLHPSNESYQYDEEFTVILGDWYHKQHADLLQKYLSVSDPGGIEPIPNSGLIYFAQNSSYLPPIAGTSPAPVAVGFNENATLPFVPGRTYRLRIINTAAFAAFHFWIDGHDMHIIEADGTDVQEYPTDMLSISVAQRYSVLVQARNDSSPNWMIHANMDTTMFDSVPQTLQTNLTSSITYPAGKSITDLGPIQNYQVTNDTALVPLVTIPQPVASQRVELEVAFQTMSDGTNHATLDGYVYDSPIVPAIISALTLGDNATSQNAYGPYSIMLNHLDVVDIVVNNSDKGSHPFHLHGHQFQIVHRAEKYESTDPTLNPPLIEGQANPMRRDTVTIPGGSSVTLRVVADNPGAWLFHCHIEWHLEAGLAVQFIEAPLQVQERAVGRVPSFLYEQCAALGVPQSGNAAGHASATDLSGLPLGPWPQTLGWQPKGIAAITGCVLTAVIGMITVGWYMTGPKDSEEEIEQEVLRRIEAKRDRKLFGMFKKTTNSS</sequence>
<dbReference type="InterPro" id="IPR045087">
    <property type="entry name" value="Cu-oxidase_fam"/>
</dbReference>
<dbReference type="PROSITE" id="PS00079">
    <property type="entry name" value="MULTICOPPER_OXIDASE1"/>
    <property type="match status" value="1"/>
</dbReference>
<dbReference type="PANTHER" id="PTHR11709">
    <property type="entry name" value="MULTI-COPPER OXIDASE"/>
    <property type="match status" value="1"/>
</dbReference>
<keyword evidence="4" id="KW-0560">Oxidoreductase</keyword>